<dbReference type="Proteomes" id="UP000075901">
    <property type="component" value="Unassembled WGS sequence"/>
</dbReference>
<feature type="compositionally biased region" description="Basic and acidic residues" evidence="1">
    <location>
        <begin position="253"/>
        <end position="262"/>
    </location>
</feature>
<feature type="region of interest" description="Disordered" evidence="1">
    <location>
        <begin position="43"/>
        <end position="104"/>
    </location>
</feature>
<reference evidence="3" key="1">
    <citation type="submission" date="2013-09" db="EMBL/GenBank/DDBJ databases">
        <title>The Genome Sequence of Anopheles maculatus species B.</title>
        <authorList>
            <consortium name="The Broad Institute Genomics Platform"/>
            <person name="Neafsey D.E."/>
            <person name="Besansky N."/>
            <person name="Howell P."/>
            <person name="Walton C."/>
            <person name="Young S.K."/>
            <person name="Zeng Q."/>
            <person name="Gargeya S."/>
            <person name="Fitzgerald M."/>
            <person name="Haas B."/>
            <person name="Abouelleil A."/>
            <person name="Allen A.W."/>
            <person name="Alvarado L."/>
            <person name="Arachchi H.M."/>
            <person name="Berlin A.M."/>
            <person name="Chapman S.B."/>
            <person name="Gainer-Dewar J."/>
            <person name="Goldberg J."/>
            <person name="Griggs A."/>
            <person name="Gujja S."/>
            <person name="Hansen M."/>
            <person name="Howarth C."/>
            <person name="Imamovic A."/>
            <person name="Ireland A."/>
            <person name="Larimer J."/>
            <person name="McCowan C."/>
            <person name="Murphy C."/>
            <person name="Pearson M."/>
            <person name="Poon T.W."/>
            <person name="Priest M."/>
            <person name="Roberts A."/>
            <person name="Saif S."/>
            <person name="Shea T."/>
            <person name="Sisk P."/>
            <person name="Sykes S."/>
            <person name="Wortman J."/>
            <person name="Nusbaum C."/>
            <person name="Birren B."/>
        </authorList>
    </citation>
    <scope>NUCLEOTIDE SEQUENCE [LARGE SCALE GENOMIC DNA]</scope>
    <source>
        <strain evidence="3">maculatus3</strain>
    </source>
</reference>
<evidence type="ECO:0000256" key="1">
    <source>
        <dbReference type="SAM" id="MobiDB-lite"/>
    </source>
</evidence>
<feature type="compositionally biased region" description="Polar residues" evidence="1">
    <location>
        <begin position="242"/>
        <end position="251"/>
    </location>
</feature>
<reference evidence="2" key="2">
    <citation type="submission" date="2020-05" db="UniProtKB">
        <authorList>
            <consortium name="EnsemblMetazoa"/>
        </authorList>
    </citation>
    <scope>IDENTIFICATION</scope>
    <source>
        <strain evidence="2">maculatus3</strain>
    </source>
</reference>
<feature type="compositionally biased region" description="Polar residues" evidence="1">
    <location>
        <begin position="143"/>
        <end position="160"/>
    </location>
</feature>
<sequence>FDNKSSSSIGTTTTSSSASTGSTTHSESDEAVLLRDWDFERFFPSNERPKPSQRHSMSDKTSSSSSNSPADSNGRLRPNAIDNKTRKELANSTASCAMKKPYPHQMNLAYAEKRKVEEMNNKIRLEEHVKHEIFTRQRLQLDKASSPSRATGGPNASQQQVHKRQESDSRLPLNFARAFRRENSDFFPLSKRHSAILGEASADAKSMSPGRGQEGLQQQQQQQRSSAIFSRSSRNKFEPILTNFSLNNPSGSDDERRSVSRL</sequence>
<feature type="region of interest" description="Disordered" evidence="1">
    <location>
        <begin position="201"/>
        <end position="262"/>
    </location>
</feature>
<dbReference type="VEuPathDB" id="VectorBase:AMAM005958"/>
<feature type="region of interest" description="Disordered" evidence="1">
    <location>
        <begin position="136"/>
        <end position="169"/>
    </location>
</feature>
<dbReference type="AlphaFoldDB" id="A0A182SFU9"/>
<evidence type="ECO:0000313" key="3">
    <source>
        <dbReference type="Proteomes" id="UP000075901"/>
    </source>
</evidence>
<keyword evidence="3" id="KW-1185">Reference proteome</keyword>
<organism evidence="2 3">
    <name type="scientific">Anopheles maculatus</name>
    <dbReference type="NCBI Taxonomy" id="74869"/>
    <lineage>
        <taxon>Eukaryota</taxon>
        <taxon>Metazoa</taxon>
        <taxon>Ecdysozoa</taxon>
        <taxon>Arthropoda</taxon>
        <taxon>Hexapoda</taxon>
        <taxon>Insecta</taxon>
        <taxon>Pterygota</taxon>
        <taxon>Neoptera</taxon>
        <taxon>Endopterygota</taxon>
        <taxon>Diptera</taxon>
        <taxon>Nematocera</taxon>
        <taxon>Culicoidea</taxon>
        <taxon>Culicidae</taxon>
        <taxon>Anophelinae</taxon>
        <taxon>Anopheles</taxon>
        <taxon>Anopheles maculatus group</taxon>
    </lineage>
</organism>
<feature type="compositionally biased region" description="Low complexity" evidence="1">
    <location>
        <begin position="59"/>
        <end position="72"/>
    </location>
</feature>
<name>A0A182SFU9_9DIPT</name>
<feature type="region of interest" description="Disordered" evidence="1">
    <location>
        <begin position="1"/>
        <end position="30"/>
    </location>
</feature>
<evidence type="ECO:0000313" key="2">
    <source>
        <dbReference type="EnsemblMetazoa" id="AMAM005958-PA"/>
    </source>
</evidence>
<feature type="compositionally biased region" description="Low complexity" evidence="1">
    <location>
        <begin position="1"/>
        <end position="25"/>
    </location>
</feature>
<accession>A0A182SFU9</accession>
<proteinExistence type="predicted"/>
<dbReference type="EnsemblMetazoa" id="AMAM005958-RA">
    <property type="protein sequence ID" value="AMAM005958-PA"/>
    <property type="gene ID" value="AMAM005958"/>
</dbReference>
<protein>
    <submittedName>
        <fullName evidence="2">Uncharacterized protein</fullName>
    </submittedName>
</protein>